<name>A0ABQ8JHE2_DERPT</name>
<dbReference type="EMBL" id="NJHN03000037">
    <property type="protein sequence ID" value="KAH9421994.1"/>
    <property type="molecule type" value="Genomic_DNA"/>
</dbReference>
<evidence type="ECO:0000313" key="2">
    <source>
        <dbReference type="Proteomes" id="UP000887458"/>
    </source>
</evidence>
<gene>
    <name evidence="1" type="ORF">DERP_002284</name>
</gene>
<reference evidence="1 2" key="2">
    <citation type="journal article" date="2022" name="Mol. Biol. Evol.">
        <title>Comparative Genomics Reveals Insights into the Divergent Evolution of Astigmatic Mites and Household Pest Adaptations.</title>
        <authorList>
            <person name="Xiong Q."/>
            <person name="Wan A.T."/>
            <person name="Liu X."/>
            <person name="Fung C.S."/>
            <person name="Xiao X."/>
            <person name="Malainual N."/>
            <person name="Hou J."/>
            <person name="Wang L."/>
            <person name="Wang M."/>
            <person name="Yang K.Y."/>
            <person name="Cui Y."/>
            <person name="Leung E.L."/>
            <person name="Nong W."/>
            <person name="Shin S.K."/>
            <person name="Au S.W."/>
            <person name="Jeong K.Y."/>
            <person name="Chew F.T."/>
            <person name="Hui J.H."/>
            <person name="Leung T.F."/>
            <person name="Tungtrongchitr A."/>
            <person name="Zhong N."/>
            <person name="Liu Z."/>
            <person name="Tsui S.K."/>
        </authorList>
    </citation>
    <scope>NUCLEOTIDE SEQUENCE [LARGE SCALE GENOMIC DNA]</scope>
    <source>
        <strain evidence="1">Derp</strain>
    </source>
</reference>
<dbReference type="Proteomes" id="UP000887458">
    <property type="component" value="Unassembled WGS sequence"/>
</dbReference>
<keyword evidence="2" id="KW-1185">Reference proteome</keyword>
<proteinExistence type="predicted"/>
<reference evidence="1 2" key="1">
    <citation type="journal article" date="2018" name="J. Allergy Clin. Immunol.">
        <title>High-quality assembly of Dermatophagoides pteronyssinus genome and transcriptome reveals a wide range of novel allergens.</title>
        <authorList>
            <person name="Liu X.Y."/>
            <person name="Yang K.Y."/>
            <person name="Wang M.Q."/>
            <person name="Kwok J.S."/>
            <person name="Zeng X."/>
            <person name="Yang Z."/>
            <person name="Xiao X.J."/>
            <person name="Lau C.P."/>
            <person name="Li Y."/>
            <person name="Huang Z.M."/>
            <person name="Ba J.G."/>
            <person name="Yim A.K."/>
            <person name="Ouyang C.Y."/>
            <person name="Ngai S.M."/>
            <person name="Chan T.F."/>
            <person name="Leung E.L."/>
            <person name="Liu L."/>
            <person name="Liu Z.G."/>
            <person name="Tsui S.K."/>
        </authorList>
    </citation>
    <scope>NUCLEOTIDE SEQUENCE [LARGE SCALE GENOMIC DNA]</scope>
    <source>
        <strain evidence="1">Derp</strain>
    </source>
</reference>
<protein>
    <submittedName>
        <fullName evidence="1">Uncharacterized protein</fullName>
    </submittedName>
</protein>
<sequence length="94" mass="10658">MSACESGLMEYIRYLSINIEFLSTDGMAYVKSLTLQTHTGNYHFQSNQRTSKTEMCHLGLNVCHYGGVVATFGRHFFSVTAVKRMLYSNSEFQA</sequence>
<organism evidence="1 2">
    <name type="scientific">Dermatophagoides pteronyssinus</name>
    <name type="common">European house dust mite</name>
    <dbReference type="NCBI Taxonomy" id="6956"/>
    <lineage>
        <taxon>Eukaryota</taxon>
        <taxon>Metazoa</taxon>
        <taxon>Ecdysozoa</taxon>
        <taxon>Arthropoda</taxon>
        <taxon>Chelicerata</taxon>
        <taxon>Arachnida</taxon>
        <taxon>Acari</taxon>
        <taxon>Acariformes</taxon>
        <taxon>Sarcoptiformes</taxon>
        <taxon>Astigmata</taxon>
        <taxon>Psoroptidia</taxon>
        <taxon>Analgoidea</taxon>
        <taxon>Pyroglyphidae</taxon>
        <taxon>Dermatophagoidinae</taxon>
        <taxon>Dermatophagoides</taxon>
    </lineage>
</organism>
<accession>A0ABQ8JHE2</accession>
<evidence type="ECO:0000313" key="1">
    <source>
        <dbReference type="EMBL" id="KAH9421994.1"/>
    </source>
</evidence>
<comment type="caution">
    <text evidence="1">The sequence shown here is derived from an EMBL/GenBank/DDBJ whole genome shotgun (WGS) entry which is preliminary data.</text>
</comment>